<feature type="compositionally biased region" description="Low complexity" evidence="1">
    <location>
        <begin position="1"/>
        <end position="15"/>
    </location>
</feature>
<dbReference type="EMBL" id="GBRH01229468">
    <property type="protein sequence ID" value="JAD68427.1"/>
    <property type="molecule type" value="Transcribed_RNA"/>
</dbReference>
<name>A0A0A9CA90_ARUDO</name>
<reference evidence="2" key="1">
    <citation type="submission" date="2014-09" db="EMBL/GenBank/DDBJ databases">
        <authorList>
            <person name="Magalhaes I.L.F."/>
            <person name="Oliveira U."/>
            <person name="Santos F.R."/>
            <person name="Vidigal T.H.D.A."/>
            <person name="Brescovit A.D."/>
            <person name="Santos A.J."/>
        </authorList>
    </citation>
    <scope>NUCLEOTIDE SEQUENCE</scope>
    <source>
        <tissue evidence="2">Shoot tissue taken approximately 20 cm above the soil surface</tissue>
    </source>
</reference>
<dbReference type="AlphaFoldDB" id="A0A0A9CA90"/>
<reference evidence="2" key="2">
    <citation type="journal article" date="2015" name="Data Brief">
        <title>Shoot transcriptome of the giant reed, Arundo donax.</title>
        <authorList>
            <person name="Barrero R.A."/>
            <person name="Guerrero F.D."/>
            <person name="Moolhuijzen P."/>
            <person name="Goolsby J.A."/>
            <person name="Tidwell J."/>
            <person name="Bellgard S.E."/>
            <person name="Bellgard M.I."/>
        </authorList>
    </citation>
    <scope>NUCLEOTIDE SEQUENCE</scope>
    <source>
        <tissue evidence="2">Shoot tissue taken approximately 20 cm above the soil surface</tissue>
    </source>
</reference>
<proteinExistence type="predicted"/>
<accession>A0A0A9CA90</accession>
<feature type="region of interest" description="Disordered" evidence="1">
    <location>
        <begin position="1"/>
        <end position="63"/>
    </location>
</feature>
<organism evidence="2">
    <name type="scientific">Arundo donax</name>
    <name type="common">Giant reed</name>
    <name type="synonym">Donax arundinaceus</name>
    <dbReference type="NCBI Taxonomy" id="35708"/>
    <lineage>
        <taxon>Eukaryota</taxon>
        <taxon>Viridiplantae</taxon>
        <taxon>Streptophyta</taxon>
        <taxon>Embryophyta</taxon>
        <taxon>Tracheophyta</taxon>
        <taxon>Spermatophyta</taxon>
        <taxon>Magnoliopsida</taxon>
        <taxon>Liliopsida</taxon>
        <taxon>Poales</taxon>
        <taxon>Poaceae</taxon>
        <taxon>PACMAD clade</taxon>
        <taxon>Arundinoideae</taxon>
        <taxon>Arundineae</taxon>
        <taxon>Arundo</taxon>
    </lineage>
</organism>
<sequence length="63" mass="6672">MAVSFRTATAAAATSPRRRRRTAATAVAPLAEPPMAEGSRGARRGNTCGTTSAWRRTWPTAAR</sequence>
<evidence type="ECO:0000256" key="1">
    <source>
        <dbReference type="SAM" id="MobiDB-lite"/>
    </source>
</evidence>
<evidence type="ECO:0000313" key="2">
    <source>
        <dbReference type="EMBL" id="JAD68427.1"/>
    </source>
</evidence>
<protein>
    <submittedName>
        <fullName evidence="2">Uncharacterized protein</fullName>
    </submittedName>
</protein>